<feature type="transmembrane region" description="Helical" evidence="1">
    <location>
        <begin position="186"/>
        <end position="202"/>
    </location>
</feature>
<keyword evidence="1" id="KW-0472">Membrane</keyword>
<dbReference type="Proteomes" id="UP000626109">
    <property type="component" value="Unassembled WGS sequence"/>
</dbReference>
<evidence type="ECO:0000313" key="4">
    <source>
        <dbReference type="Proteomes" id="UP000626109"/>
    </source>
</evidence>
<dbReference type="EMBL" id="CAJNNW010026265">
    <property type="protein sequence ID" value="CAE8684058.1"/>
    <property type="molecule type" value="Genomic_DNA"/>
</dbReference>
<dbReference type="InterPro" id="IPR023298">
    <property type="entry name" value="ATPase_P-typ_TM_dom_sf"/>
</dbReference>
<dbReference type="Pfam" id="PF00690">
    <property type="entry name" value="Cation_ATPase_N"/>
    <property type="match status" value="1"/>
</dbReference>
<name>A0A813JT95_POLGL</name>
<dbReference type="InterPro" id="IPR004014">
    <property type="entry name" value="ATPase_P-typ_cation-transptr_N"/>
</dbReference>
<evidence type="ECO:0000259" key="2">
    <source>
        <dbReference type="SMART" id="SM00831"/>
    </source>
</evidence>
<accession>A0A813JT95</accession>
<keyword evidence="1" id="KW-1133">Transmembrane helix</keyword>
<feature type="transmembrane region" description="Helical" evidence="1">
    <location>
        <begin position="129"/>
        <end position="151"/>
    </location>
</feature>
<sequence>MSSSSAIIIEAEVCRQRYKRLHPKDLPDDEKDYKTLVHTLTPERLQEIFKSKFGTDGGKLSSATAPCQGIQAFDCHLSRTAVYHSGKCRQGPCGLKEEQANVYFEVYGKNAITPPQRENIWIKLLKQTFLGIFNILLWSCVVAEVALIVAFSGKTTASEMPKINATAFGTILEDKDEVKDEAQADYVTPIILSAVIVMVGLLEQL</sequence>
<dbReference type="SMART" id="SM00831">
    <property type="entry name" value="Cation_ATPase_N"/>
    <property type="match status" value="1"/>
</dbReference>
<gene>
    <name evidence="3" type="ORF">PGLA2088_LOCUS23783</name>
</gene>
<organism evidence="3 4">
    <name type="scientific">Polarella glacialis</name>
    <name type="common">Dinoflagellate</name>
    <dbReference type="NCBI Taxonomy" id="89957"/>
    <lineage>
        <taxon>Eukaryota</taxon>
        <taxon>Sar</taxon>
        <taxon>Alveolata</taxon>
        <taxon>Dinophyceae</taxon>
        <taxon>Suessiales</taxon>
        <taxon>Suessiaceae</taxon>
        <taxon>Polarella</taxon>
    </lineage>
</organism>
<proteinExistence type="predicted"/>
<feature type="domain" description="Cation-transporting P-type ATPase N-terminal" evidence="2">
    <location>
        <begin position="36"/>
        <end position="154"/>
    </location>
</feature>
<keyword evidence="1" id="KW-0812">Transmembrane</keyword>
<reference evidence="3" key="1">
    <citation type="submission" date="2021-02" db="EMBL/GenBank/DDBJ databases">
        <authorList>
            <person name="Dougan E. K."/>
            <person name="Rhodes N."/>
            <person name="Thang M."/>
            <person name="Chan C."/>
        </authorList>
    </citation>
    <scope>NUCLEOTIDE SEQUENCE</scope>
</reference>
<dbReference type="AlphaFoldDB" id="A0A813JT95"/>
<evidence type="ECO:0000313" key="3">
    <source>
        <dbReference type="EMBL" id="CAE8684058.1"/>
    </source>
</evidence>
<dbReference type="SUPFAM" id="SSF81665">
    <property type="entry name" value="Calcium ATPase, transmembrane domain M"/>
    <property type="match status" value="1"/>
</dbReference>
<evidence type="ECO:0000256" key="1">
    <source>
        <dbReference type="SAM" id="Phobius"/>
    </source>
</evidence>
<protein>
    <recommendedName>
        <fullName evidence="2">Cation-transporting P-type ATPase N-terminal domain-containing protein</fullName>
    </recommendedName>
</protein>
<comment type="caution">
    <text evidence="3">The sequence shown here is derived from an EMBL/GenBank/DDBJ whole genome shotgun (WGS) entry which is preliminary data.</text>
</comment>